<dbReference type="InterPro" id="IPR006222">
    <property type="entry name" value="GCVT_N"/>
</dbReference>
<dbReference type="Pfam" id="PF01571">
    <property type="entry name" value="GCV_T"/>
    <property type="match status" value="1"/>
</dbReference>
<dbReference type="eggNOG" id="COG0404">
    <property type="taxonomic scope" value="Bacteria"/>
</dbReference>
<evidence type="ECO:0000256" key="1">
    <source>
        <dbReference type="PIRSR" id="PIRSR006487-1"/>
    </source>
</evidence>
<name>A0A073AXP0_9PSEU</name>
<dbReference type="InterPro" id="IPR027266">
    <property type="entry name" value="TrmE/GcvT-like"/>
</dbReference>
<gene>
    <name evidence="4" type="ORF">GU90_10320</name>
</gene>
<feature type="binding site" evidence="1">
    <location>
        <position position="206"/>
    </location>
    <ligand>
        <name>substrate</name>
    </ligand>
</feature>
<evidence type="ECO:0000259" key="3">
    <source>
        <dbReference type="Pfam" id="PF08669"/>
    </source>
</evidence>
<dbReference type="Gene3D" id="3.30.1360.120">
    <property type="entry name" value="Probable tRNA modification gtpase trme, domain 1"/>
    <property type="match status" value="1"/>
</dbReference>
<proteinExistence type="predicted"/>
<dbReference type="PANTHER" id="PTHR43757:SF2">
    <property type="entry name" value="AMINOMETHYLTRANSFERASE, MITOCHONDRIAL"/>
    <property type="match status" value="1"/>
</dbReference>
<dbReference type="InterPro" id="IPR028896">
    <property type="entry name" value="GcvT/YgfZ/DmdA"/>
</dbReference>
<reference evidence="4 5" key="1">
    <citation type="submission" date="2014-06" db="EMBL/GenBank/DDBJ databases">
        <title>Saccharopolyspora rectivirgula DSM-43113 Genome sequencing.</title>
        <authorList>
            <person name="Barrera C."/>
            <person name="Millon L."/>
            <person name="Rognon B."/>
            <person name="Zaugg C."/>
            <person name="Monod M."/>
        </authorList>
    </citation>
    <scope>NUCLEOTIDE SEQUENCE [LARGE SCALE GENOMIC DNA]</scope>
    <source>
        <strain evidence="4 5">DSM 43113</strain>
    </source>
</reference>
<feature type="domain" description="Aminomethyltransferase C-terminal" evidence="3">
    <location>
        <begin position="297"/>
        <end position="383"/>
    </location>
</feature>
<accession>A0A073AXP0</accession>
<dbReference type="SUPFAM" id="SSF103025">
    <property type="entry name" value="Folate-binding domain"/>
    <property type="match status" value="1"/>
</dbReference>
<dbReference type="EMBL" id="JNVU01000025">
    <property type="protein sequence ID" value="KEI44548.1"/>
    <property type="molecule type" value="Genomic_DNA"/>
</dbReference>
<dbReference type="Proteomes" id="UP000031419">
    <property type="component" value="Unassembled WGS sequence"/>
</dbReference>
<dbReference type="RefSeq" id="WP_029719390.1">
    <property type="nucleotide sequence ID" value="NZ_JNVU01000025.1"/>
</dbReference>
<dbReference type="SUPFAM" id="SSF101790">
    <property type="entry name" value="Aminomethyltransferase beta-barrel domain"/>
    <property type="match status" value="1"/>
</dbReference>
<dbReference type="InterPro" id="IPR029043">
    <property type="entry name" value="GcvT/YgfZ_C"/>
</dbReference>
<evidence type="ECO:0000313" key="4">
    <source>
        <dbReference type="EMBL" id="KEI44548.1"/>
    </source>
</evidence>
<dbReference type="OrthoDB" id="9774591at2"/>
<dbReference type="InterPro" id="IPR013977">
    <property type="entry name" value="GcvT_C"/>
</dbReference>
<keyword evidence="5" id="KW-1185">Reference proteome</keyword>
<sequence>MINSAPGVLLYPRIRKSPYFYASRKHGVAMYSVYNHTYHPRHYGDPIAEYWALLEGVTLWDVGVERQVEITGPDAFEFTNMLVPRDLNKCKVGQCKYVFITNEDGGIINDPVLLRLDENHFWLSLADSDVLLWAKGLAYSLGMDVQIREADVGPVQIQGPKSLDVMVDLFGDSIREVPYYYAVHKEIEGMQVVVSRTGYTAELGYEIYLHEASKYGVKLWDLIWEAGKPHGMKVIGPCHIRRIEAGILSWGCDITYETNPFEVGYGFEKTWMVDLDQEADFIGKQALQRIKQQGISRKLVGVEIDGPSVGSFNDGSMIDVFDVHDPHGLRIGEVTSACYSPRLGRNIGYAMVPIAYQELGTQLVVDTQHGPQDAVVVEKPFLDPTKDIPKRVEQAPA</sequence>
<feature type="domain" description="GCVT N-terminal" evidence="2">
    <location>
        <begin position="24"/>
        <end position="267"/>
    </location>
</feature>
<protein>
    <submittedName>
        <fullName evidence="4">Glycine cleavage system protein T</fullName>
    </submittedName>
</protein>
<dbReference type="AlphaFoldDB" id="A0A073AXP0"/>
<evidence type="ECO:0000259" key="2">
    <source>
        <dbReference type="Pfam" id="PF01571"/>
    </source>
</evidence>
<dbReference type="PIRSF" id="PIRSF006487">
    <property type="entry name" value="GcvT"/>
    <property type="match status" value="1"/>
</dbReference>
<dbReference type="STRING" id="28042.GU90_10320"/>
<dbReference type="PANTHER" id="PTHR43757">
    <property type="entry name" value="AMINOMETHYLTRANSFERASE"/>
    <property type="match status" value="1"/>
</dbReference>
<evidence type="ECO:0000313" key="5">
    <source>
        <dbReference type="Proteomes" id="UP000031419"/>
    </source>
</evidence>
<organism evidence="4 5">
    <name type="scientific">Saccharopolyspora rectivirgula</name>
    <dbReference type="NCBI Taxonomy" id="28042"/>
    <lineage>
        <taxon>Bacteria</taxon>
        <taxon>Bacillati</taxon>
        <taxon>Actinomycetota</taxon>
        <taxon>Actinomycetes</taxon>
        <taxon>Pseudonocardiales</taxon>
        <taxon>Pseudonocardiaceae</taxon>
        <taxon>Saccharopolyspora</taxon>
    </lineage>
</organism>
<dbReference type="Pfam" id="PF08669">
    <property type="entry name" value="GCV_T_C"/>
    <property type="match status" value="1"/>
</dbReference>
<comment type="caution">
    <text evidence="4">The sequence shown here is derived from an EMBL/GenBank/DDBJ whole genome shotgun (WGS) entry which is preliminary data.</text>
</comment>